<keyword evidence="2" id="KW-1185">Reference proteome</keyword>
<dbReference type="EMBL" id="CM007383">
    <property type="protein sequence ID" value="ONK76198.1"/>
    <property type="molecule type" value="Genomic_DNA"/>
</dbReference>
<protein>
    <submittedName>
        <fullName evidence="1">Uncharacterized protein</fullName>
    </submittedName>
</protein>
<evidence type="ECO:0000313" key="1">
    <source>
        <dbReference type="EMBL" id="ONK76198.1"/>
    </source>
</evidence>
<proteinExistence type="predicted"/>
<dbReference type="AlphaFoldDB" id="A0A5P1FCV5"/>
<sequence>MHMKDDAKEQKQDGNKTTMVTFKTSDANVSPIPHMLANSDNGLNLVESYNVATLNVFICSLKLLMPKLDSHWKLLYLFLAYNPLFSGKKQHAGKTQGLESLSIFPSHEVSQQESSCYGRASINLKSTVLYTLLTIAYTILVSKPISSATGSRD</sequence>
<dbReference type="Proteomes" id="UP000243459">
    <property type="component" value="Chromosome 3"/>
</dbReference>
<gene>
    <name evidence="1" type="ORF">A4U43_C03F24990</name>
</gene>
<accession>A0A5P1FCV5</accession>
<name>A0A5P1FCV5_ASPOF</name>
<evidence type="ECO:0000313" key="2">
    <source>
        <dbReference type="Proteomes" id="UP000243459"/>
    </source>
</evidence>
<organism evidence="1 2">
    <name type="scientific">Asparagus officinalis</name>
    <name type="common">Garden asparagus</name>
    <dbReference type="NCBI Taxonomy" id="4686"/>
    <lineage>
        <taxon>Eukaryota</taxon>
        <taxon>Viridiplantae</taxon>
        <taxon>Streptophyta</taxon>
        <taxon>Embryophyta</taxon>
        <taxon>Tracheophyta</taxon>
        <taxon>Spermatophyta</taxon>
        <taxon>Magnoliopsida</taxon>
        <taxon>Liliopsida</taxon>
        <taxon>Asparagales</taxon>
        <taxon>Asparagaceae</taxon>
        <taxon>Asparagoideae</taxon>
        <taxon>Asparagus</taxon>
    </lineage>
</organism>
<reference evidence="2" key="1">
    <citation type="journal article" date="2017" name="Nat. Commun.">
        <title>The asparagus genome sheds light on the origin and evolution of a young Y chromosome.</title>
        <authorList>
            <person name="Harkess A."/>
            <person name="Zhou J."/>
            <person name="Xu C."/>
            <person name="Bowers J.E."/>
            <person name="Van der Hulst R."/>
            <person name="Ayyampalayam S."/>
            <person name="Mercati F."/>
            <person name="Riccardi P."/>
            <person name="McKain M.R."/>
            <person name="Kakrana A."/>
            <person name="Tang H."/>
            <person name="Ray J."/>
            <person name="Groenendijk J."/>
            <person name="Arikit S."/>
            <person name="Mathioni S.M."/>
            <person name="Nakano M."/>
            <person name="Shan H."/>
            <person name="Telgmann-Rauber A."/>
            <person name="Kanno A."/>
            <person name="Yue Z."/>
            <person name="Chen H."/>
            <person name="Li W."/>
            <person name="Chen Y."/>
            <person name="Xu X."/>
            <person name="Zhang Y."/>
            <person name="Luo S."/>
            <person name="Chen H."/>
            <person name="Gao J."/>
            <person name="Mao Z."/>
            <person name="Pires J.C."/>
            <person name="Luo M."/>
            <person name="Kudrna D."/>
            <person name="Wing R.A."/>
            <person name="Meyers B.C."/>
            <person name="Yi K."/>
            <person name="Kong H."/>
            <person name="Lavrijsen P."/>
            <person name="Sunseri F."/>
            <person name="Falavigna A."/>
            <person name="Ye Y."/>
            <person name="Leebens-Mack J.H."/>
            <person name="Chen G."/>
        </authorList>
    </citation>
    <scope>NUCLEOTIDE SEQUENCE [LARGE SCALE GENOMIC DNA]</scope>
    <source>
        <strain evidence="2">cv. DH0086</strain>
    </source>
</reference>
<dbReference type="Gramene" id="ONK76198">
    <property type="protein sequence ID" value="ONK76198"/>
    <property type="gene ID" value="A4U43_C03F24990"/>
</dbReference>